<evidence type="ECO:0000256" key="2">
    <source>
        <dbReference type="ARBA" id="ARBA00007193"/>
    </source>
</evidence>
<evidence type="ECO:0000256" key="1">
    <source>
        <dbReference type="ARBA" id="ARBA00004141"/>
    </source>
</evidence>
<evidence type="ECO:0000256" key="11">
    <source>
        <dbReference type="ARBA" id="ARBA00023303"/>
    </source>
</evidence>
<evidence type="ECO:0000256" key="6">
    <source>
        <dbReference type="ARBA" id="ARBA00022989"/>
    </source>
</evidence>
<sequence>MADLSDYVFMKEKKHTSIRVIWYLVYGFFIMLTVSLIINLWREFLTNPTVTTLESTSHPVSKVPFPGVAICNINKISKKRAQIFAQNIAEHVSNVNASEVLNLIPLLGKLYDFDYNTKDETKLTKLQKILDAVHLNTITVMNKLTYTCDDFLIKCKWLGNLENCSRIFKMRLTYDGYCCTFNYVKNTPQHNKVPAGAAPLTGEPGIDRGLYVKINNDPEDYFYTSLSSAGVTVQVFVPTDYPDKPSGSLIEVVARLNTETFVRIKPTTLFTVRDVIEYPLSKRGCLFDEERVTGFHGVYSQSDCNVDCRVASSLALCQCVPFMVPLSTPENVCTLNNLQCLHRYKSKWNTMYPEDDTSGFLQREQHDSLRCTNNCYPSCGGTTYDVISDSAAIHKSRAENQTSVQIYYSERFSALYKQDVVYYWFEILSNFGGTFGLIIGMSLVSIIEFSVFSFQVLRRKTHS</sequence>
<accession>A0AA38HRD6</accession>
<dbReference type="PANTHER" id="PTHR11690:SF253">
    <property type="entry name" value="PICKPOCKET 18-RELATED"/>
    <property type="match status" value="1"/>
</dbReference>
<dbReference type="PANTHER" id="PTHR11690">
    <property type="entry name" value="AMILORIDE-SENSITIVE SODIUM CHANNEL-RELATED"/>
    <property type="match status" value="1"/>
</dbReference>
<evidence type="ECO:0000313" key="14">
    <source>
        <dbReference type="EMBL" id="KAJ3642289.1"/>
    </source>
</evidence>
<comment type="caution">
    <text evidence="14">The sequence shown here is derived from an EMBL/GenBank/DDBJ whole genome shotgun (WGS) entry which is preliminary data.</text>
</comment>
<keyword evidence="15" id="KW-1185">Reference proteome</keyword>
<evidence type="ECO:0000256" key="8">
    <source>
        <dbReference type="ARBA" id="ARBA00023065"/>
    </source>
</evidence>
<proteinExistence type="inferred from homology"/>
<gene>
    <name evidence="14" type="ORF">Zmor_025089</name>
</gene>
<keyword evidence="10 12" id="KW-0739">Sodium transport</keyword>
<keyword evidence="8 12" id="KW-0406">Ion transport</keyword>
<dbReference type="EMBL" id="JALNTZ010000008">
    <property type="protein sequence ID" value="KAJ3642289.1"/>
    <property type="molecule type" value="Genomic_DNA"/>
</dbReference>
<feature type="transmembrane region" description="Helical" evidence="13">
    <location>
        <begin position="435"/>
        <end position="457"/>
    </location>
</feature>
<evidence type="ECO:0008006" key="16">
    <source>
        <dbReference type="Google" id="ProtNLM"/>
    </source>
</evidence>
<dbReference type="Pfam" id="PF00858">
    <property type="entry name" value="ASC"/>
    <property type="match status" value="1"/>
</dbReference>
<dbReference type="InterPro" id="IPR001873">
    <property type="entry name" value="ENaC"/>
</dbReference>
<keyword evidence="4 12" id="KW-0894">Sodium channel</keyword>
<evidence type="ECO:0000313" key="15">
    <source>
        <dbReference type="Proteomes" id="UP001168821"/>
    </source>
</evidence>
<evidence type="ECO:0000256" key="10">
    <source>
        <dbReference type="ARBA" id="ARBA00023201"/>
    </source>
</evidence>
<name>A0AA38HRD6_9CUCU</name>
<dbReference type="AlphaFoldDB" id="A0AA38HRD6"/>
<keyword evidence="11 12" id="KW-0407">Ion channel</keyword>
<dbReference type="Proteomes" id="UP001168821">
    <property type="component" value="Unassembled WGS sequence"/>
</dbReference>
<evidence type="ECO:0000256" key="5">
    <source>
        <dbReference type="ARBA" id="ARBA00022692"/>
    </source>
</evidence>
<evidence type="ECO:0000256" key="3">
    <source>
        <dbReference type="ARBA" id="ARBA00022448"/>
    </source>
</evidence>
<feature type="transmembrane region" description="Helical" evidence="13">
    <location>
        <begin position="20"/>
        <end position="41"/>
    </location>
</feature>
<evidence type="ECO:0000256" key="4">
    <source>
        <dbReference type="ARBA" id="ARBA00022461"/>
    </source>
</evidence>
<evidence type="ECO:0000256" key="9">
    <source>
        <dbReference type="ARBA" id="ARBA00023136"/>
    </source>
</evidence>
<evidence type="ECO:0000256" key="13">
    <source>
        <dbReference type="SAM" id="Phobius"/>
    </source>
</evidence>
<evidence type="ECO:0000256" key="12">
    <source>
        <dbReference type="RuleBase" id="RU000679"/>
    </source>
</evidence>
<comment type="similarity">
    <text evidence="2 12">Belongs to the amiloride-sensitive sodium channel (TC 1.A.6) family.</text>
</comment>
<keyword evidence="7" id="KW-0915">Sodium</keyword>
<keyword evidence="5 12" id="KW-0812">Transmembrane</keyword>
<keyword evidence="3 12" id="KW-0813">Transport</keyword>
<dbReference type="GO" id="GO:0005886">
    <property type="term" value="C:plasma membrane"/>
    <property type="evidence" value="ECO:0007669"/>
    <property type="project" value="TreeGrafter"/>
</dbReference>
<evidence type="ECO:0000256" key="7">
    <source>
        <dbReference type="ARBA" id="ARBA00023053"/>
    </source>
</evidence>
<dbReference type="PRINTS" id="PR01078">
    <property type="entry name" value="AMINACHANNEL"/>
</dbReference>
<dbReference type="Gene3D" id="1.10.287.770">
    <property type="entry name" value="YojJ-like"/>
    <property type="match status" value="1"/>
</dbReference>
<dbReference type="GO" id="GO:0015280">
    <property type="term" value="F:ligand-gated sodium channel activity"/>
    <property type="evidence" value="ECO:0007669"/>
    <property type="project" value="TreeGrafter"/>
</dbReference>
<comment type="subcellular location">
    <subcellularLocation>
        <location evidence="1">Membrane</location>
        <topology evidence="1">Multi-pass membrane protein</topology>
    </subcellularLocation>
</comment>
<organism evidence="14 15">
    <name type="scientific">Zophobas morio</name>
    <dbReference type="NCBI Taxonomy" id="2755281"/>
    <lineage>
        <taxon>Eukaryota</taxon>
        <taxon>Metazoa</taxon>
        <taxon>Ecdysozoa</taxon>
        <taxon>Arthropoda</taxon>
        <taxon>Hexapoda</taxon>
        <taxon>Insecta</taxon>
        <taxon>Pterygota</taxon>
        <taxon>Neoptera</taxon>
        <taxon>Endopterygota</taxon>
        <taxon>Coleoptera</taxon>
        <taxon>Polyphaga</taxon>
        <taxon>Cucujiformia</taxon>
        <taxon>Tenebrionidae</taxon>
        <taxon>Zophobas</taxon>
    </lineage>
</organism>
<protein>
    <recommendedName>
        <fullName evidence="16">Sodium channel protein Nach</fullName>
    </recommendedName>
</protein>
<reference evidence="14" key="1">
    <citation type="journal article" date="2023" name="G3 (Bethesda)">
        <title>Whole genome assemblies of Zophobas morio and Tenebrio molitor.</title>
        <authorList>
            <person name="Kaur S."/>
            <person name="Stinson S.A."/>
            <person name="diCenzo G.C."/>
        </authorList>
    </citation>
    <scope>NUCLEOTIDE SEQUENCE</scope>
    <source>
        <strain evidence="14">QUZm001</strain>
    </source>
</reference>
<keyword evidence="6 13" id="KW-1133">Transmembrane helix</keyword>
<keyword evidence="9 13" id="KW-0472">Membrane</keyword>
<dbReference type="Gene3D" id="2.60.470.10">
    <property type="entry name" value="Acid-sensing ion channels like domains"/>
    <property type="match status" value="1"/>
</dbReference>